<evidence type="ECO:0000313" key="4">
    <source>
        <dbReference type="Proteomes" id="UP001500888"/>
    </source>
</evidence>
<sequence length="74" mass="7963">MESLDPTAVDLSGARWKKSSRSGNTGGNCVEVAANLPGLIALRDSKHPNNPPLVCTPEAWRSFIGVVKHHRPAF</sequence>
<dbReference type="EMBL" id="BAAAZR010000020">
    <property type="protein sequence ID" value="GAA3827421.1"/>
    <property type="molecule type" value="Genomic_DNA"/>
</dbReference>
<organism evidence="3 4">
    <name type="scientific">Sphaerisporangium flaviroseum</name>
    <dbReference type="NCBI Taxonomy" id="509199"/>
    <lineage>
        <taxon>Bacteria</taxon>
        <taxon>Bacillati</taxon>
        <taxon>Actinomycetota</taxon>
        <taxon>Actinomycetes</taxon>
        <taxon>Streptosporangiales</taxon>
        <taxon>Streptosporangiaceae</taxon>
        <taxon>Sphaerisporangium</taxon>
    </lineage>
</organism>
<dbReference type="InterPro" id="IPR007278">
    <property type="entry name" value="DUF397"/>
</dbReference>
<evidence type="ECO:0000259" key="2">
    <source>
        <dbReference type="Pfam" id="PF04149"/>
    </source>
</evidence>
<evidence type="ECO:0000256" key="1">
    <source>
        <dbReference type="SAM" id="MobiDB-lite"/>
    </source>
</evidence>
<accession>A0ABP7IVL2</accession>
<gene>
    <name evidence="3" type="ORF">GCM10022226_55460</name>
</gene>
<feature type="region of interest" description="Disordered" evidence="1">
    <location>
        <begin position="1"/>
        <end position="28"/>
    </location>
</feature>
<dbReference type="RefSeq" id="WP_344946331.1">
    <property type="nucleotide sequence ID" value="NZ_BAAAZR010000020.1"/>
</dbReference>
<feature type="domain" description="DUF397" evidence="2">
    <location>
        <begin position="14"/>
        <end position="68"/>
    </location>
</feature>
<protein>
    <recommendedName>
        <fullName evidence="2">DUF397 domain-containing protein</fullName>
    </recommendedName>
</protein>
<reference evidence="4" key="1">
    <citation type="journal article" date="2019" name="Int. J. Syst. Evol. Microbiol.">
        <title>The Global Catalogue of Microorganisms (GCM) 10K type strain sequencing project: providing services to taxonomists for standard genome sequencing and annotation.</title>
        <authorList>
            <consortium name="The Broad Institute Genomics Platform"/>
            <consortium name="The Broad Institute Genome Sequencing Center for Infectious Disease"/>
            <person name="Wu L."/>
            <person name="Ma J."/>
        </authorList>
    </citation>
    <scope>NUCLEOTIDE SEQUENCE [LARGE SCALE GENOMIC DNA]</scope>
    <source>
        <strain evidence="4">JCM 16908</strain>
    </source>
</reference>
<proteinExistence type="predicted"/>
<dbReference type="Pfam" id="PF04149">
    <property type="entry name" value="DUF397"/>
    <property type="match status" value="1"/>
</dbReference>
<name>A0ABP7IVL2_9ACTN</name>
<dbReference type="Proteomes" id="UP001500888">
    <property type="component" value="Unassembled WGS sequence"/>
</dbReference>
<evidence type="ECO:0000313" key="3">
    <source>
        <dbReference type="EMBL" id="GAA3827421.1"/>
    </source>
</evidence>
<keyword evidence="4" id="KW-1185">Reference proteome</keyword>
<comment type="caution">
    <text evidence="3">The sequence shown here is derived from an EMBL/GenBank/DDBJ whole genome shotgun (WGS) entry which is preliminary data.</text>
</comment>